<feature type="transmembrane region" description="Helical" evidence="5">
    <location>
        <begin position="66"/>
        <end position="87"/>
    </location>
</feature>
<keyword evidence="8" id="KW-1185">Reference proteome</keyword>
<dbReference type="GO" id="GO:0016020">
    <property type="term" value="C:membrane"/>
    <property type="evidence" value="ECO:0007669"/>
    <property type="project" value="UniProtKB-SubCell"/>
</dbReference>
<comment type="caution">
    <text evidence="7">The sequence shown here is derived from an EMBL/GenBank/DDBJ whole genome shotgun (WGS) entry which is preliminary data.</text>
</comment>
<evidence type="ECO:0000313" key="8">
    <source>
        <dbReference type="Proteomes" id="UP001142317"/>
    </source>
</evidence>
<feature type="transmembrane region" description="Helical" evidence="5">
    <location>
        <begin position="118"/>
        <end position="143"/>
    </location>
</feature>
<dbReference type="PANTHER" id="PTHR38480:SF1">
    <property type="entry name" value="SLR0254 PROTEIN"/>
    <property type="match status" value="1"/>
</dbReference>
<evidence type="ECO:0000256" key="2">
    <source>
        <dbReference type="ARBA" id="ARBA00022692"/>
    </source>
</evidence>
<dbReference type="Pfam" id="PF06271">
    <property type="entry name" value="RDD"/>
    <property type="match status" value="1"/>
</dbReference>
<evidence type="ECO:0000256" key="5">
    <source>
        <dbReference type="SAM" id="Phobius"/>
    </source>
</evidence>
<feature type="domain" description="RDD" evidence="6">
    <location>
        <begin position="30"/>
        <end position="156"/>
    </location>
</feature>
<dbReference type="PANTHER" id="PTHR38480">
    <property type="entry name" value="SLR0254 PROTEIN"/>
    <property type="match status" value="1"/>
</dbReference>
<reference evidence="7" key="1">
    <citation type="journal article" date="2014" name="Int. J. Syst. Evol. Microbiol.">
        <title>Complete genome sequence of Corynebacterium casei LMG S-19264T (=DSM 44701T), isolated from a smear-ripened cheese.</title>
        <authorList>
            <consortium name="US DOE Joint Genome Institute (JGI-PGF)"/>
            <person name="Walter F."/>
            <person name="Albersmeier A."/>
            <person name="Kalinowski J."/>
            <person name="Ruckert C."/>
        </authorList>
    </citation>
    <scope>NUCLEOTIDE SEQUENCE</scope>
    <source>
        <strain evidence="7">VKM Ac-1447</strain>
    </source>
</reference>
<comment type="subcellular location">
    <subcellularLocation>
        <location evidence="1">Membrane</location>
        <topology evidence="1">Multi-pass membrane protein</topology>
    </subcellularLocation>
</comment>
<reference evidence="7" key="2">
    <citation type="submission" date="2023-01" db="EMBL/GenBank/DDBJ databases">
        <authorList>
            <person name="Sun Q."/>
            <person name="Evtushenko L."/>
        </authorList>
    </citation>
    <scope>NUCLEOTIDE SEQUENCE</scope>
    <source>
        <strain evidence="7">VKM Ac-1447</strain>
    </source>
</reference>
<keyword evidence="3 5" id="KW-1133">Transmembrane helix</keyword>
<evidence type="ECO:0000313" key="7">
    <source>
        <dbReference type="EMBL" id="GLJ78463.1"/>
    </source>
</evidence>
<proteinExistence type="predicted"/>
<dbReference type="InterPro" id="IPR010432">
    <property type="entry name" value="RDD"/>
</dbReference>
<accession>A0A9W6M1H0</accession>
<dbReference type="RefSeq" id="WP_210005816.1">
    <property type="nucleotide sequence ID" value="NZ_BSEO01000001.1"/>
</dbReference>
<feature type="transmembrane region" description="Helical" evidence="5">
    <location>
        <begin position="30"/>
        <end position="54"/>
    </location>
</feature>
<dbReference type="EMBL" id="BSEO01000001">
    <property type="protein sequence ID" value="GLJ78463.1"/>
    <property type="molecule type" value="Genomic_DNA"/>
</dbReference>
<keyword evidence="2 5" id="KW-0812">Transmembrane</keyword>
<dbReference type="Proteomes" id="UP001142317">
    <property type="component" value="Unassembled WGS sequence"/>
</dbReference>
<protein>
    <submittedName>
        <fullName evidence="7">RDD family protein</fullName>
    </submittedName>
</protein>
<sequence length="287" mass="30255">MTTHAATVEIRQDEILTGEAVALDVQPLGFFLRALGALIDVLCGVALLVLFFLVGDRLVGGLQLDALSPIVTITMLVLVLVVIPTAVETLSRGRSLGKLAVGGRIVRDDGGATGFRQAFIRALLGVLEIWFTFGALAGVVATFTPRSTRLGDMVAGTYCERTRAPKLPAPAGPVPPELEEWAAVADVARLPDRVARRAGQFARSAAAMDPAARLRAAAAVAAEVSPFVSPVPAADPETFVRAVVALRRDREYTALRRVDERASALANAAGEFPRGFPERGTVTPPVG</sequence>
<evidence type="ECO:0000256" key="3">
    <source>
        <dbReference type="ARBA" id="ARBA00022989"/>
    </source>
</evidence>
<organism evidence="7 8">
    <name type="scientific">Microbacterium imperiale</name>
    <dbReference type="NCBI Taxonomy" id="33884"/>
    <lineage>
        <taxon>Bacteria</taxon>
        <taxon>Bacillati</taxon>
        <taxon>Actinomycetota</taxon>
        <taxon>Actinomycetes</taxon>
        <taxon>Micrococcales</taxon>
        <taxon>Microbacteriaceae</taxon>
        <taxon>Microbacterium</taxon>
    </lineage>
</organism>
<evidence type="ECO:0000256" key="1">
    <source>
        <dbReference type="ARBA" id="ARBA00004141"/>
    </source>
</evidence>
<name>A0A9W6M1H0_9MICO</name>
<dbReference type="AlphaFoldDB" id="A0A9W6M1H0"/>
<evidence type="ECO:0000256" key="4">
    <source>
        <dbReference type="ARBA" id="ARBA00023136"/>
    </source>
</evidence>
<keyword evidence="4 5" id="KW-0472">Membrane</keyword>
<gene>
    <name evidence="7" type="ORF">GCM10017586_01450</name>
</gene>
<evidence type="ECO:0000259" key="6">
    <source>
        <dbReference type="Pfam" id="PF06271"/>
    </source>
</evidence>